<dbReference type="InterPro" id="IPR043519">
    <property type="entry name" value="NT_sf"/>
</dbReference>
<dbReference type="Gene3D" id="1.10.287.860">
    <property type="entry name" value="Nucleotidyltransferase"/>
    <property type="match status" value="1"/>
</dbReference>
<evidence type="ECO:0000313" key="4">
    <source>
        <dbReference type="EMBL" id="MFD2171580.1"/>
    </source>
</evidence>
<evidence type="ECO:0000256" key="1">
    <source>
        <dbReference type="ARBA" id="ARBA00004976"/>
    </source>
</evidence>
<dbReference type="InterPro" id="IPR007685">
    <property type="entry name" value="RelA_SpoT"/>
</dbReference>
<keyword evidence="2" id="KW-0175">Coiled coil</keyword>
<feature type="coiled-coil region" evidence="2">
    <location>
        <begin position="189"/>
        <end position="216"/>
    </location>
</feature>
<dbReference type="Proteomes" id="UP001597343">
    <property type="component" value="Unassembled WGS sequence"/>
</dbReference>
<organism evidence="4 5">
    <name type="scientific">Tumebacillus lipolyticus</name>
    <dbReference type="NCBI Taxonomy" id="1280370"/>
    <lineage>
        <taxon>Bacteria</taxon>
        <taxon>Bacillati</taxon>
        <taxon>Bacillota</taxon>
        <taxon>Bacilli</taxon>
        <taxon>Bacillales</taxon>
        <taxon>Alicyclobacillaceae</taxon>
        <taxon>Tumebacillus</taxon>
    </lineage>
</organism>
<dbReference type="CDD" id="cd05399">
    <property type="entry name" value="NT_Rel-Spo_like"/>
    <property type="match status" value="1"/>
</dbReference>
<dbReference type="EMBL" id="JBHUIO010000011">
    <property type="protein sequence ID" value="MFD2171580.1"/>
    <property type="molecule type" value="Genomic_DNA"/>
</dbReference>
<comment type="pathway">
    <text evidence="1">Purine metabolism; ppGpp biosynthesis; ppGpp from GTP: step 1/2.</text>
</comment>
<accession>A0ABW5A0W9</accession>
<evidence type="ECO:0000313" key="5">
    <source>
        <dbReference type="Proteomes" id="UP001597343"/>
    </source>
</evidence>
<dbReference type="PANTHER" id="PTHR47837">
    <property type="entry name" value="GTP PYROPHOSPHOKINASE YJBM"/>
    <property type="match status" value="1"/>
</dbReference>
<protein>
    <submittedName>
        <fullName evidence="4">GTP pyrophosphokinase family protein</fullName>
    </submittedName>
</protein>
<proteinExistence type="predicted"/>
<dbReference type="SMART" id="SM00954">
    <property type="entry name" value="RelA_SpoT"/>
    <property type="match status" value="1"/>
</dbReference>
<evidence type="ECO:0000256" key="2">
    <source>
        <dbReference type="SAM" id="Coils"/>
    </source>
</evidence>
<dbReference type="Gene3D" id="3.30.460.10">
    <property type="entry name" value="Beta Polymerase, domain 2"/>
    <property type="match status" value="1"/>
</dbReference>
<evidence type="ECO:0000259" key="3">
    <source>
        <dbReference type="SMART" id="SM00954"/>
    </source>
</evidence>
<reference evidence="5" key="1">
    <citation type="journal article" date="2019" name="Int. J. Syst. Evol. Microbiol.">
        <title>The Global Catalogue of Microorganisms (GCM) 10K type strain sequencing project: providing services to taxonomists for standard genome sequencing and annotation.</title>
        <authorList>
            <consortium name="The Broad Institute Genomics Platform"/>
            <consortium name="The Broad Institute Genome Sequencing Center for Infectious Disease"/>
            <person name="Wu L."/>
            <person name="Ma J."/>
        </authorList>
    </citation>
    <scope>NUCLEOTIDE SEQUENCE [LARGE SCALE GENOMIC DNA]</scope>
    <source>
        <strain evidence="5">CGMCC 1.13574</strain>
    </source>
</reference>
<comment type="caution">
    <text evidence="4">The sequence shown here is derived from an EMBL/GenBank/DDBJ whole genome shotgun (WGS) entry which is preliminary data.</text>
</comment>
<dbReference type="PANTHER" id="PTHR47837:SF1">
    <property type="entry name" value="GTP PYROPHOSPHOKINASE YJBM"/>
    <property type="match status" value="1"/>
</dbReference>
<gene>
    <name evidence="4" type="ORF">ACFSOY_16585</name>
</gene>
<dbReference type="RefSeq" id="WP_386048513.1">
    <property type="nucleotide sequence ID" value="NZ_JBHUIO010000011.1"/>
</dbReference>
<keyword evidence="5" id="KW-1185">Reference proteome</keyword>
<dbReference type="InterPro" id="IPR052366">
    <property type="entry name" value="GTP_Pyrophosphokinase"/>
</dbReference>
<dbReference type="Pfam" id="PF04607">
    <property type="entry name" value="RelA_SpoT"/>
    <property type="match status" value="1"/>
</dbReference>
<name>A0ABW5A0W9_9BACL</name>
<feature type="domain" description="RelA/SpoT" evidence="3">
    <location>
        <begin position="54"/>
        <end position="181"/>
    </location>
</feature>
<dbReference type="SUPFAM" id="SSF81301">
    <property type="entry name" value="Nucleotidyltransferase"/>
    <property type="match status" value="1"/>
</dbReference>
<sequence>MSKNYMPSKGDFEKLARMKAPYQQTIDELKVKLKGIKYGCLQENGYTPIEFVVGRVKSTESMLKKAESKGVQLGAGNWIDEVEKQVKDIAGLRLVSRYIEDLREAQEILSQREDIVVEEVKDYITIPKDSGYRSIHMIVRYPTYHGAAKKEVFCEIQLRTLAMNFWATNEHELRYKYDQKLPDDMRAELRKAADSAHELDLQMDQFRREIREAHELNKQIALSNEVKLEEIFSLYVKKDYKRAQELYRHYFGEGHDFTHDPKLKMIDDLLGSRLKLMK</sequence>